<dbReference type="EMBL" id="MRWD01000096">
    <property type="protein sequence ID" value="ORJ18709.1"/>
    <property type="molecule type" value="Genomic_DNA"/>
</dbReference>
<sequence length="323" mass="32915">MWLRKIFLLGALGLCPTLSYAITCTFSGGSNVNFGTVTPMVAATYNTSMTFNYSCTKGLLETLAGANMCINIGASTSTSQINPRTMATTGTPSSSLNYQLYQGSANGTVWGSQYVAGSSPVIINLGLLSALVPTTGSLTVYGQLVTPQTTAAPGSYTDNFTAVNASATYNVGLLVPPAGCGTTAGPTFSFIVMASITKQCNVTTNGNISLGPVNNRAVNTTSSNTFSVNCTNTTPYTVGLSPSNNNTAGSGVMVASAPNADQVGYQLSSTPGPNGTVWGSTTLNSIAGTGTGSATSYTVYATVPNANYTPGDYADTVTVNVTY</sequence>
<protein>
    <submittedName>
        <fullName evidence="3 4">Spore coat protein U</fullName>
    </submittedName>
</protein>
<keyword evidence="5" id="KW-1185">Reference proteome</keyword>
<evidence type="ECO:0000313" key="4">
    <source>
        <dbReference type="EMBL" id="ORJ18709.1"/>
    </source>
</evidence>
<keyword evidence="3" id="KW-0946">Virion</keyword>
<feature type="domain" description="Spore coat protein U/FanG" evidence="2">
    <location>
        <begin position="18"/>
        <end position="162"/>
    </location>
</feature>
<evidence type="ECO:0000313" key="3">
    <source>
        <dbReference type="EMBL" id="MBF6637803.1"/>
    </source>
</evidence>
<reference evidence="3" key="4">
    <citation type="submission" date="2022-09" db="EMBL/GenBank/DDBJ databases">
        <title>Rouxiella aceris sp. nov., isolated from tree sap and emended description of the genus Rhouxiella.</title>
        <authorList>
            <person name="Kim I.S."/>
        </authorList>
    </citation>
    <scope>NUCLEOTIDE SEQUENCE</scope>
    <source>
        <strain evidence="3">SAP-2</strain>
    </source>
</reference>
<dbReference type="Proteomes" id="UP000192722">
    <property type="component" value="Unassembled WGS sequence"/>
</dbReference>
<dbReference type="PANTHER" id="PTHR37089:SF4">
    <property type="entry name" value="EXPORTED PROTEIN"/>
    <property type="match status" value="1"/>
</dbReference>
<dbReference type="EMBL" id="JADMKS010000005">
    <property type="protein sequence ID" value="MBF6637803.1"/>
    <property type="molecule type" value="Genomic_DNA"/>
</dbReference>
<dbReference type="AlphaFoldDB" id="A0AA40X339"/>
<gene>
    <name evidence="4" type="ORF">BS639_23855</name>
    <name evidence="3" type="ORF">ITX54_14145</name>
</gene>
<proteinExistence type="predicted"/>
<organism evidence="3 6">
    <name type="scientific">Rouxiella silvae</name>
    <dbReference type="NCBI Taxonomy" id="1646373"/>
    <lineage>
        <taxon>Bacteria</taxon>
        <taxon>Pseudomonadati</taxon>
        <taxon>Pseudomonadota</taxon>
        <taxon>Gammaproteobacteria</taxon>
        <taxon>Enterobacterales</taxon>
        <taxon>Yersiniaceae</taxon>
        <taxon>Rouxiella</taxon>
    </lineage>
</organism>
<evidence type="ECO:0000259" key="2">
    <source>
        <dbReference type="Pfam" id="PF05229"/>
    </source>
</evidence>
<evidence type="ECO:0000313" key="6">
    <source>
        <dbReference type="Proteomes" id="UP000705283"/>
    </source>
</evidence>
<keyword evidence="3" id="KW-0167">Capsid protein</keyword>
<evidence type="ECO:0000313" key="5">
    <source>
        <dbReference type="Proteomes" id="UP000192722"/>
    </source>
</evidence>
<feature type="signal peptide" evidence="1">
    <location>
        <begin position="1"/>
        <end position="21"/>
    </location>
</feature>
<feature type="domain" description="Spore coat protein U/FanG" evidence="2">
    <location>
        <begin position="187"/>
        <end position="319"/>
    </location>
</feature>
<feature type="chain" id="PRO_5041273180" evidence="1">
    <location>
        <begin position="22"/>
        <end position="323"/>
    </location>
</feature>
<accession>A0AA40X339</accession>
<dbReference type="InterPro" id="IPR053167">
    <property type="entry name" value="Spore_coat_component"/>
</dbReference>
<name>A0AA40X339_9GAMM</name>
<dbReference type="Pfam" id="PF05229">
    <property type="entry name" value="SCPU"/>
    <property type="match status" value="2"/>
</dbReference>
<dbReference type="InterPro" id="IPR007893">
    <property type="entry name" value="Spore_coat_U/FanG"/>
</dbReference>
<reference evidence="4" key="1">
    <citation type="submission" date="2016-12" db="EMBL/GenBank/DDBJ databases">
        <authorList>
            <person name="Le Fleche-Mateos A."/>
        </authorList>
    </citation>
    <scope>NUCLEOTIDE SEQUENCE</scope>
    <source>
        <strain evidence="4">213</strain>
    </source>
</reference>
<reference evidence="4 5" key="2">
    <citation type="journal article" date="2017" name="Int. J. Syst. Evol. Microbiol.">
        <title>Rouxiella badensis sp. nov. and Rouxiella silvae sp. nov. isolated from peat bog soil in Germany and emendation of the genus description.</title>
        <authorList>
            <person name="Le Fleche-Mateos A."/>
            <person name="Kugler J.H."/>
            <person name="Hansen S.H."/>
            <person name="Syldatk C."/>
            <person name="Hausmann R."/>
            <person name="Lomprez F."/>
            <person name="Vandenbogaert M."/>
            <person name="Manuguerra J.C."/>
            <person name="Grimont P.A."/>
        </authorList>
    </citation>
    <scope>NUCLEOTIDE SEQUENCE [LARGE SCALE GENOMIC DNA]</scope>
    <source>
        <strain evidence="4 5">213</strain>
    </source>
</reference>
<reference evidence="3" key="3">
    <citation type="submission" date="2020-11" db="EMBL/GenBank/DDBJ databases">
        <authorList>
            <person name="Lee S.D."/>
        </authorList>
    </citation>
    <scope>NUCLEOTIDE SEQUENCE</scope>
    <source>
        <strain evidence="3">SAP-2</strain>
    </source>
</reference>
<dbReference type="PANTHER" id="PTHR37089">
    <property type="entry name" value="PROTEIN U-RELATED"/>
    <property type="match status" value="1"/>
</dbReference>
<keyword evidence="1" id="KW-0732">Signal</keyword>
<dbReference type="SMART" id="SM00972">
    <property type="entry name" value="SCPU"/>
    <property type="match status" value="2"/>
</dbReference>
<evidence type="ECO:0000256" key="1">
    <source>
        <dbReference type="SAM" id="SignalP"/>
    </source>
</evidence>
<dbReference type="RefSeq" id="WP_084984543.1">
    <property type="nucleotide sequence ID" value="NZ_CBCSCF010000003.1"/>
</dbReference>
<dbReference type="Proteomes" id="UP000705283">
    <property type="component" value="Unassembled WGS sequence"/>
</dbReference>
<comment type="caution">
    <text evidence="3">The sequence shown here is derived from an EMBL/GenBank/DDBJ whole genome shotgun (WGS) entry which is preliminary data.</text>
</comment>